<reference evidence="12 13" key="1">
    <citation type="submission" date="2015-08" db="EMBL/GenBank/DDBJ databases">
        <title>Ancestral chromatin configuration constrains chromatin evolution on differentiating sex chromosomes in Drosophila.</title>
        <authorList>
            <person name="Zhou Q."/>
            <person name="Bachtrog D."/>
        </authorList>
    </citation>
    <scope>NUCLEOTIDE SEQUENCE [LARGE SCALE GENOMIC DNA]</scope>
    <source>
        <tissue evidence="12">Whole larvae</tissue>
    </source>
</reference>
<dbReference type="SUPFAM" id="SSF90112">
    <property type="entry name" value="Neurotransmitter-gated ion-channel transmembrane pore"/>
    <property type="match status" value="1"/>
</dbReference>
<dbReference type="InterPro" id="IPR038050">
    <property type="entry name" value="Neuro_actylchol_rec"/>
</dbReference>
<evidence type="ECO:0000256" key="3">
    <source>
        <dbReference type="ARBA" id="ARBA00022737"/>
    </source>
</evidence>
<keyword evidence="5" id="KW-0862">Zinc</keyword>
<feature type="coiled-coil region" evidence="10">
    <location>
        <begin position="226"/>
        <end position="253"/>
    </location>
</feature>
<dbReference type="InterPro" id="IPR013087">
    <property type="entry name" value="Znf_C2H2_type"/>
</dbReference>
<gene>
    <name evidence="12" type="ORF">Dbus_chr2Lg1208</name>
</gene>
<comment type="subcellular location">
    <subcellularLocation>
        <location evidence="1">Nucleus</location>
    </subcellularLocation>
</comment>
<keyword evidence="2" id="KW-0479">Metal-binding</keyword>
<proteinExistence type="inferred from homology"/>
<dbReference type="PROSITE" id="PS00028">
    <property type="entry name" value="ZINC_FINGER_C2H2_1"/>
    <property type="match status" value="3"/>
</dbReference>
<evidence type="ECO:0000256" key="5">
    <source>
        <dbReference type="ARBA" id="ARBA00022833"/>
    </source>
</evidence>
<dbReference type="InterPro" id="IPR036236">
    <property type="entry name" value="Znf_C2H2_sf"/>
</dbReference>
<dbReference type="PROSITE" id="PS50157">
    <property type="entry name" value="ZINC_FINGER_C2H2_2"/>
    <property type="match status" value="3"/>
</dbReference>
<evidence type="ECO:0000256" key="10">
    <source>
        <dbReference type="SAM" id="Coils"/>
    </source>
</evidence>
<dbReference type="InterPro" id="IPR006029">
    <property type="entry name" value="Neurotrans-gated_channel_TM"/>
</dbReference>
<dbReference type="Gene3D" id="3.30.160.60">
    <property type="entry name" value="Classic Zinc Finger"/>
    <property type="match status" value="2"/>
</dbReference>
<protein>
    <submittedName>
        <fullName evidence="12">CG13123</fullName>
    </submittedName>
</protein>
<dbReference type="PANTHER" id="PTHR24388:SF54">
    <property type="entry name" value="PROTEIN ESCARGOT"/>
    <property type="match status" value="1"/>
</dbReference>
<evidence type="ECO:0000256" key="8">
    <source>
        <dbReference type="ARBA" id="ARBA00037948"/>
    </source>
</evidence>
<dbReference type="PANTHER" id="PTHR24388">
    <property type="entry name" value="ZINC FINGER PROTEIN"/>
    <property type="match status" value="1"/>
</dbReference>
<evidence type="ECO:0000256" key="9">
    <source>
        <dbReference type="PROSITE-ProRule" id="PRU00042"/>
    </source>
</evidence>
<dbReference type="Proteomes" id="UP000494163">
    <property type="component" value="Chromosome 2L"/>
</dbReference>
<dbReference type="SMART" id="SM00355">
    <property type="entry name" value="ZnF_C2H2"/>
    <property type="match status" value="3"/>
</dbReference>
<keyword evidence="13" id="KW-1185">Reference proteome</keyword>
<evidence type="ECO:0000256" key="7">
    <source>
        <dbReference type="ARBA" id="ARBA00023242"/>
    </source>
</evidence>
<feature type="domain" description="C2H2-type" evidence="11">
    <location>
        <begin position="352"/>
        <end position="375"/>
    </location>
</feature>
<dbReference type="InterPro" id="IPR036719">
    <property type="entry name" value="Neuro-gated_channel_TM_sf"/>
</dbReference>
<accession>A0A0M3QTL5</accession>
<evidence type="ECO:0000256" key="2">
    <source>
        <dbReference type="ARBA" id="ARBA00022723"/>
    </source>
</evidence>
<evidence type="ECO:0000256" key="4">
    <source>
        <dbReference type="ARBA" id="ARBA00022771"/>
    </source>
</evidence>
<sequence>MFMVASSVVLTVVVLNYHHRTADIHEMPPWIKSVFLQWLPWILRMGRPGRKITRKSILLSNRMKELELKERSSKSLLANVLDIDDDFRHTISGSQTAIGSSASFGRPTTVEEHHTAIGCNHKDLHLILKELQFITARMRKADDEAELISDWKFAAMVVDSPDVDITQHKVVTTAPSSEGDFEEEISISEMMQAMLLNSLDLTTELPMICNACLEECLVHYTYFSKLMIANRQLRQLYSEAQEKRMEVEEAKILQPQSLTAEDPKEVQPTLEVEASITRSPRRLANEDSLIVSEFLPATELNEECQTDLQNFPSFELRTLDYAAVELKHDNLDEYNETNRLLNAEPSGSLAVYKCKYCPLAYASQQFLKTHVRKSHVCKYCTTAFVKVKDLNAHIRDKHTNNHQCVVCMSSFSTSSNLRAHLKRMHGVQLPAQVALLDYRPAQQNK</sequence>
<dbReference type="GO" id="GO:0005634">
    <property type="term" value="C:nucleus"/>
    <property type="evidence" value="ECO:0007669"/>
    <property type="project" value="UniProtKB-SubCell"/>
</dbReference>
<evidence type="ECO:0000259" key="11">
    <source>
        <dbReference type="PROSITE" id="PS50157"/>
    </source>
</evidence>
<dbReference type="GO" id="GO:0000981">
    <property type="term" value="F:DNA-binding transcription factor activity, RNA polymerase II-specific"/>
    <property type="evidence" value="ECO:0007669"/>
    <property type="project" value="TreeGrafter"/>
</dbReference>
<name>A0A0M3QTL5_DROBS</name>
<keyword evidence="3" id="KW-0677">Repeat</keyword>
<comment type="similarity">
    <text evidence="8">Belongs to the snail C2H2-type zinc-finger protein family.</text>
</comment>
<dbReference type="STRING" id="30019.A0A0M3QTL5"/>
<dbReference type="InterPro" id="IPR050527">
    <property type="entry name" value="Snail/Krueppel_Znf"/>
</dbReference>
<dbReference type="OrthoDB" id="7852576at2759"/>
<dbReference type="GO" id="GO:0008270">
    <property type="term" value="F:zinc ion binding"/>
    <property type="evidence" value="ECO:0007669"/>
    <property type="project" value="UniProtKB-KW"/>
</dbReference>
<dbReference type="Gene3D" id="1.20.58.390">
    <property type="entry name" value="Neurotransmitter-gated ion-channel transmembrane domain"/>
    <property type="match status" value="1"/>
</dbReference>
<dbReference type="EMBL" id="CP012523">
    <property type="protein sequence ID" value="ALC39123.1"/>
    <property type="molecule type" value="Genomic_DNA"/>
</dbReference>
<dbReference type="Pfam" id="PF00096">
    <property type="entry name" value="zf-C2H2"/>
    <property type="match status" value="1"/>
</dbReference>
<dbReference type="Pfam" id="PF02932">
    <property type="entry name" value="Neur_chan_memb"/>
    <property type="match status" value="1"/>
</dbReference>
<evidence type="ECO:0000313" key="12">
    <source>
        <dbReference type="EMBL" id="ALC39123.1"/>
    </source>
</evidence>
<evidence type="ECO:0000313" key="13">
    <source>
        <dbReference type="Proteomes" id="UP000494163"/>
    </source>
</evidence>
<keyword evidence="10" id="KW-0175">Coiled coil</keyword>
<keyword evidence="4 9" id="KW-0863">Zinc-finger</keyword>
<organism evidence="12 13">
    <name type="scientific">Drosophila busckii</name>
    <name type="common">Fruit fly</name>
    <dbReference type="NCBI Taxonomy" id="30019"/>
    <lineage>
        <taxon>Eukaryota</taxon>
        <taxon>Metazoa</taxon>
        <taxon>Ecdysozoa</taxon>
        <taxon>Arthropoda</taxon>
        <taxon>Hexapoda</taxon>
        <taxon>Insecta</taxon>
        <taxon>Pterygota</taxon>
        <taxon>Neoptera</taxon>
        <taxon>Endopterygota</taxon>
        <taxon>Diptera</taxon>
        <taxon>Brachycera</taxon>
        <taxon>Muscomorpha</taxon>
        <taxon>Ephydroidea</taxon>
        <taxon>Drosophilidae</taxon>
        <taxon>Drosophila</taxon>
    </lineage>
</organism>
<dbReference type="SUPFAM" id="SSF57667">
    <property type="entry name" value="beta-beta-alpha zinc fingers"/>
    <property type="match status" value="1"/>
</dbReference>
<feature type="domain" description="C2H2-type" evidence="11">
    <location>
        <begin position="375"/>
        <end position="403"/>
    </location>
</feature>
<dbReference type="GO" id="GO:0016020">
    <property type="term" value="C:membrane"/>
    <property type="evidence" value="ECO:0007669"/>
    <property type="project" value="InterPro"/>
</dbReference>
<keyword evidence="6" id="KW-0238">DNA-binding</keyword>
<feature type="domain" description="C2H2-type" evidence="11">
    <location>
        <begin position="402"/>
        <end position="430"/>
    </location>
</feature>
<dbReference type="GO" id="GO:0000978">
    <property type="term" value="F:RNA polymerase II cis-regulatory region sequence-specific DNA binding"/>
    <property type="evidence" value="ECO:0007669"/>
    <property type="project" value="TreeGrafter"/>
</dbReference>
<evidence type="ECO:0000256" key="6">
    <source>
        <dbReference type="ARBA" id="ARBA00023125"/>
    </source>
</evidence>
<dbReference type="AlphaFoldDB" id="A0A0M3QTL5"/>
<dbReference type="GO" id="GO:0006811">
    <property type="term" value="P:monoatomic ion transport"/>
    <property type="evidence" value="ECO:0007669"/>
    <property type="project" value="InterPro"/>
</dbReference>
<keyword evidence="7" id="KW-0539">Nucleus</keyword>
<evidence type="ECO:0000256" key="1">
    <source>
        <dbReference type="ARBA" id="ARBA00004123"/>
    </source>
</evidence>